<evidence type="ECO:0000313" key="2">
    <source>
        <dbReference type="Proteomes" id="UP000233350"/>
    </source>
</evidence>
<dbReference type="GeneID" id="97289316"/>
<dbReference type="STRING" id="556267.HWAG_00373"/>
<name>A0A2N3PHU6_9HELI</name>
<dbReference type="OrthoDB" id="5500270at2"/>
<sequence length="391" mass="44461">MPTNTIFMGEIPLGKLFFMRLENAFLLALENATLEVVSDFDNLESELNAWCRLKGEKFIQKTPLKHCSSYTLQKQSKNAFTPLKTDSILSLAPSNFGLSARDSIPQIASPEYDFMLSHKESVWSENLTRLYEDSKVAQWNATSEIEWGAIPTYDKSLEFAIAQVMTYLVENEFSALYVPAKFLPKVSPYYTEVPLLLSSIIGDEARHIEVFIKRAKATGLGLQYSTLTTQQSLYTLFKEENYFVSSFLLHIMGEGTFVDLLHFLEEHIPDAPTKKLLRLARKDEMRHVAYGMAHIKQGLSENPNKIVLLKRSVLERRSYLDELSGESTLLLESLAVIAGGGNSPNAIKRGFEALEELKKKMEKNRTKRLIECRIDEELARELSKAHTPNFM</sequence>
<comment type="caution">
    <text evidence="1">The sequence shown here is derived from an EMBL/GenBank/DDBJ whole genome shotgun (WGS) entry which is preliminary data.</text>
</comment>
<reference evidence="1 2" key="1">
    <citation type="submission" date="2016-07" db="EMBL/GenBank/DDBJ databases">
        <title>Detection of Helicobacter winghamensis from caecal content of red fox (Vulpes vulpes).</title>
        <authorList>
            <person name="Zanoni R.G."/>
            <person name="Florio D."/>
            <person name="Caffara M."/>
            <person name="Renzi M."/>
            <person name="Parisi A."/>
            <person name="Pasquali F."/>
            <person name="Manfreda G."/>
        </authorList>
    </citation>
    <scope>NUCLEOTIDE SEQUENCE [LARGE SCALE GENOMIC DNA]</scope>
    <source>
        <strain evidence="1 2">295_13</strain>
    </source>
</reference>
<dbReference type="Proteomes" id="UP000233350">
    <property type="component" value="Unassembled WGS sequence"/>
</dbReference>
<keyword evidence="2" id="KW-1185">Reference proteome</keyword>
<evidence type="ECO:0000313" key="1">
    <source>
        <dbReference type="EMBL" id="PKT80134.1"/>
    </source>
</evidence>
<protein>
    <submittedName>
        <fullName evidence="1">DUF455 domain-containing protein</fullName>
    </submittedName>
</protein>
<dbReference type="InterPro" id="IPR012348">
    <property type="entry name" value="RNR-like"/>
</dbReference>
<dbReference type="Gene3D" id="1.10.620.20">
    <property type="entry name" value="Ribonucleotide Reductase, subunit A"/>
    <property type="match status" value="1"/>
</dbReference>
<accession>A0A2N3PHU6</accession>
<proteinExistence type="predicted"/>
<dbReference type="SUPFAM" id="SSF47240">
    <property type="entry name" value="Ferritin-like"/>
    <property type="match status" value="1"/>
</dbReference>
<dbReference type="InterPro" id="IPR009078">
    <property type="entry name" value="Ferritin-like_SF"/>
</dbReference>
<dbReference type="RefSeq" id="WP_006802065.1">
    <property type="nucleotide sequence ID" value="NZ_CABKOI010000021.1"/>
</dbReference>
<gene>
    <name evidence="1" type="ORF">BCM31_00415</name>
</gene>
<dbReference type="EMBL" id="MBPK01000044">
    <property type="protein sequence ID" value="PKT80134.1"/>
    <property type="molecule type" value="Genomic_DNA"/>
</dbReference>
<dbReference type="CDD" id="cd00657">
    <property type="entry name" value="Ferritin_like"/>
    <property type="match status" value="1"/>
</dbReference>
<organism evidence="1 2">
    <name type="scientific">Helicobacter winghamensis</name>
    <dbReference type="NCBI Taxonomy" id="157268"/>
    <lineage>
        <taxon>Bacteria</taxon>
        <taxon>Pseudomonadati</taxon>
        <taxon>Campylobacterota</taxon>
        <taxon>Epsilonproteobacteria</taxon>
        <taxon>Campylobacterales</taxon>
        <taxon>Helicobacteraceae</taxon>
        <taxon>Helicobacter</taxon>
    </lineage>
</organism>
<dbReference type="AlphaFoldDB" id="A0A2N3PHU6"/>
<dbReference type="GO" id="GO:0016491">
    <property type="term" value="F:oxidoreductase activity"/>
    <property type="evidence" value="ECO:0007669"/>
    <property type="project" value="InterPro"/>
</dbReference>